<evidence type="ECO:0000313" key="1">
    <source>
        <dbReference type="EMBL" id="CAK0788019.1"/>
    </source>
</evidence>
<keyword evidence="2" id="KW-1185">Reference proteome</keyword>
<sequence>MPVGKPAEPCREAFDHPQASHAAEMAIWDCPARGSNSLETLDRDPGQDASYCSHSAYIQDADDCIAVGHQCAHLRTCFKFLPVSVSALTMDESNTWQNLLDLDFAKLAEATWCFCAAVTVHRISATHQSSCCNCFERSL</sequence>
<accession>A0AAV1ILK6</accession>
<dbReference type="AlphaFoldDB" id="A0AAV1ILK6"/>
<dbReference type="EMBL" id="CAUYUE010000018">
    <property type="protein sequence ID" value="CAK0788019.1"/>
    <property type="molecule type" value="Genomic_DNA"/>
</dbReference>
<organism evidence="1 2">
    <name type="scientific">Coccomyxa viridis</name>
    <dbReference type="NCBI Taxonomy" id="1274662"/>
    <lineage>
        <taxon>Eukaryota</taxon>
        <taxon>Viridiplantae</taxon>
        <taxon>Chlorophyta</taxon>
        <taxon>core chlorophytes</taxon>
        <taxon>Trebouxiophyceae</taxon>
        <taxon>Trebouxiophyceae incertae sedis</taxon>
        <taxon>Coccomyxaceae</taxon>
        <taxon>Coccomyxa</taxon>
    </lineage>
</organism>
<dbReference type="Proteomes" id="UP001314263">
    <property type="component" value="Unassembled WGS sequence"/>
</dbReference>
<reference evidence="1 2" key="1">
    <citation type="submission" date="2023-10" db="EMBL/GenBank/DDBJ databases">
        <authorList>
            <person name="Maclean D."/>
            <person name="Macfadyen A."/>
        </authorList>
    </citation>
    <scope>NUCLEOTIDE SEQUENCE [LARGE SCALE GENOMIC DNA]</scope>
</reference>
<proteinExistence type="predicted"/>
<evidence type="ECO:0000313" key="2">
    <source>
        <dbReference type="Proteomes" id="UP001314263"/>
    </source>
</evidence>
<gene>
    <name evidence="1" type="ORF">CVIRNUC_011241</name>
</gene>
<protein>
    <submittedName>
        <fullName evidence="1">Uncharacterized protein</fullName>
    </submittedName>
</protein>
<name>A0AAV1ILK6_9CHLO</name>
<comment type="caution">
    <text evidence="1">The sequence shown here is derived from an EMBL/GenBank/DDBJ whole genome shotgun (WGS) entry which is preliminary data.</text>
</comment>